<gene>
    <name evidence="2" type="ORF">T440DRAFT_536864</name>
</gene>
<evidence type="ECO:0000256" key="1">
    <source>
        <dbReference type="SAM" id="MobiDB-lite"/>
    </source>
</evidence>
<accession>A0A6A7B1N1</accession>
<dbReference type="AlphaFoldDB" id="A0A6A7B1N1"/>
<name>A0A6A7B1N1_9PLEO</name>
<keyword evidence="3" id="KW-1185">Reference proteome</keyword>
<evidence type="ECO:0000313" key="3">
    <source>
        <dbReference type="Proteomes" id="UP000799423"/>
    </source>
</evidence>
<sequence length="170" mass="18638">MNRTTCCELPRSLSWHDGCDRSNCITPWPELDRPRAGSLEAAEAAGRHRPAHGRPTRPSAAPDIAAPLIGRRRDRGLWKRPSLISSPTGCNAIDKVLPTSHTAKRPALGETAIALDLKLAAAAPGAPLLSSRRPPYTLHATWLARGRWPLSALTTALRSLRERRDKARRQ</sequence>
<reference evidence="2" key="1">
    <citation type="submission" date="2020-01" db="EMBL/GenBank/DDBJ databases">
        <authorList>
            <consortium name="DOE Joint Genome Institute"/>
            <person name="Haridas S."/>
            <person name="Albert R."/>
            <person name="Binder M."/>
            <person name="Bloem J."/>
            <person name="Labutti K."/>
            <person name="Salamov A."/>
            <person name="Andreopoulos B."/>
            <person name="Baker S.E."/>
            <person name="Barry K."/>
            <person name="Bills G."/>
            <person name="Bluhm B.H."/>
            <person name="Cannon C."/>
            <person name="Castanera R."/>
            <person name="Culley D.E."/>
            <person name="Daum C."/>
            <person name="Ezra D."/>
            <person name="Gonzalez J.B."/>
            <person name="Henrissat B."/>
            <person name="Kuo A."/>
            <person name="Liang C."/>
            <person name="Lipzen A."/>
            <person name="Lutzoni F."/>
            <person name="Magnuson J."/>
            <person name="Mondo S."/>
            <person name="Nolan M."/>
            <person name="Ohm R."/>
            <person name="Pangilinan J."/>
            <person name="Park H.-J."/>
            <person name="Ramirez L."/>
            <person name="Alfaro M."/>
            <person name="Sun H."/>
            <person name="Tritt A."/>
            <person name="Yoshinaga Y."/>
            <person name="Zwiers L.-H."/>
            <person name="Turgeon B.G."/>
            <person name="Goodwin S.B."/>
            <person name="Spatafora J.W."/>
            <person name="Crous P.W."/>
            <person name="Grigoriev I.V."/>
        </authorList>
    </citation>
    <scope>NUCLEOTIDE SEQUENCE</scope>
    <source>
        <strain evidence="2">IPT5</strain>
    </source>
</reference>
<feature type="region of interest" description="Disordered" evidence="1">
    <location>
        <begin position="30"/>
        <end position="73"/>
    </location>
</feature>
<evidence type="ECO:0000313" key="2">
    <source>
        <dbReference type="EMBL" id="KAF2848249.1"/>
    </source>
</evidence>
<dbReference type="EMBL" id="MU006319">
    <property type="protein sequence ID" value="KAF2848249.1"/>
    <property type="molecule type" value="Genomic_DNA"/>
</dbReference>
<proteinExistence type="predicted"/>
<protein>
    <submittedName>
        <fullName evidence="2">Uncharacterized protein</fullName>
    </submittedName>
</protein>
<dbReference type="Proteomes" id="UP000799423">
    <property type="component" value="Unassembled WGS sequence"/>
</dbReference>
<organism evidence="2 3">
    <name type="scientific">Plenodomus tracheiphilus IPT5</name>
    <dbReference type="NCBI Taxonomy" id="1408161"/>
    <lineage>
        <taxon>Eukaryota</taxon>
        <taxon>Fungi</taxon>
        <taxon>Dikarya</taxon>
        <taxon>Ascomycota</taxon>
        <taxon>Pezizomycotina</taxon>
        <taxon>Dothideomycetes</taxon>
        <taxon>Pleosporomycetidae</taxon>
        <taxon>Pleosporales</taxon>
        <taxon>Pleosporineae</taxon>
        <taxon>Leptosphaeriaceae</taxon>
        <taxon>Plenodomus</taxon>
    </lineage>
</organism>